<keyword evidence="6" id="KW-1185">Reference proteome</keyword>
<dbReference type="EMBL" id="CABPSD010000005">
    <property type="protein sequence ID" value="VVE01554.1"/>
    <property type="molecule type" value="Genomic_DNA"/>
</dbReference>
<dbReference type="Pfam" id="PF13426">
    <property type="entry name" value="PAS_9"/>
    <property type="match status" value="2"/>
</dbReference>
<organism evidence="5 6">
    <name type="scientific">Pandoraea morbifera</name>
    <dbReference type="NCBI Taxonomy" id="2508300"/>
    <lineage>
        <taxon>Bacteria</taxon>
        <taxon>Pseudomonadati</taxon>
        <taxon>Pseudomonadota</taxon>
        <taxon>Betaproteobacteria</taxon>
        <taxon>Burkholderiales</taxon>
        <taxon>Burkholderiaceae</taxon>
        <taxon>Pandoraea</taxon>
    </lineage>
</organism>
<dbReference type="PANTHER" id="PTHR45138">
    <property type="entry name" value="REGULATORY COMPONENTS OF SENSORY TRANSDUCTION SYSTEM"/>
    <property type="match status" value="1"/>
</dbReference>
<evidence type="ECO:0000313" key="6">
    <source>
        <dbReference type="Proteomes" id="UP000368474"/>
    </source>
</evidence>
<dbReference type="PANTHER" id="PTHR45138:SF9">
    <property type="entry name" value="DIGUANYLATE CYCLASE DGCM-RELATED"/>
    <property type="match status" value="1"/>
</dbReference>
<dbReference type="EC" id="2.7.7.65" evidence="1"/>
<dbReference type="GO" id="GO:1902201">
    <property type="term" value="P:negative regulation of bacterial-type flagellum-dependent cell motility"/>
    <property type="evidence" value="ECO:0007669"/>
    <property type="project" value="TreeGrafter"/>
</dbReference>
<dbReference type="GO" id="GO:0005886">
    <property type="term" value="C:plasma membrane"/>
    <property type="evidence" value="ECO:0007669"/>
    <property type="project" value="TreeGrafter"/>
</dbReference>
<dbReference type="Proteomes" id="UP000368474">
    <property type="component" value="Unassembled WGS sequence"/>
</dbReference>
<dbReference type="AlphaFoldDB" id="A0A5E4UPU2"/>
<dbReference type="SUPFAM" id="SSF55073">
    <property type="entry name" value="Nucleotide cyclase"/>
    <property type="match status" value="1"/>
</dbReference>
<comment type="catalytic activity">
    <reaction evidence="2">
        <text>2 GTP = 3',3'-c-di-GMP + 2 diphosphate</text>
        <dbReference type="Rhea" id="RHEA:24898"/>
        <dbReference type="ChEBI" id="CHEBI:33019"/>
        <dbReference type="ChEBI" id="CHEBI:37565"/>
        <dbReference type="ChEBI" id="CHEBI:58805"/>
        <dbReference type="EC" id="2.7.7.65"/>
    </reaction>
</comment>
<dbReference type="InterPro" id="IPR050469">
    <property type="entry name" value="Diguanylate_Cyclase"/>
</dbReference>
<protein>
    <recommendedName>
        <fullName evidence="1">diguanylate cyclase</fullName>
        <ecNumber evidence="1">2.7.7.65</ecNumber>
    </recommendedName>
</protein>
<evidence type="ECO:0000256" key="3">
    <source>
        <dbReference type="SAM" id="MobiDB-lite"/>
    </source>
</evidence>
<accession>A0A5E4UPU2</accession>
<dbReference type="InterPro" id="IPR035965">
    <property type="entry name" value="PAS-like_dom_sf"/>
</dbReference>
<dbReference type="GO" id="GO:0043709">
    <property type="term" value="P:cell adhesion involved in single-species biofilm formation"/>
    <property type="evidence" value="ECO:0007669"/>
    <property type="project" value="TreeGrafter"/>
</dbReference>
<dbReference type="InterPro" id="IPR000160">
    <property type="entry name" value="GGDEF_dom"/>
</dbReference>
<dbReference type="SUPFAM" id="SSF55785">
    <property type="entry name" value="PYP-like sensor domain (PAS domain)"/>
    <property type="match status" value="2"/>
</dbReference>
<reference evidence="5 6" key="1">
    <citation type="submission" date="2019-08" db="EMBL/GenBank/DDBJ databases">
        <authorList>
            <person name="Peeters C."/>
        </authorList>
    </citation>
    <scope>NUCLEOTIDE SEQUENCE [LARGE SCALE GENOMIC DNA]</scope>
    <source>
        <strain evidence="5 6">LMG 31116</strain>
    </source>
</reference>
<dbReference type="InterPro" id="IPR000014">
    <property type="entry name" value="PAS"/>
</dbReference>
<dbReference type="GO" id="GO:0052621">
    <property type="term" value="F:diguanylate cyclase activity"/>
    <property type="evidence" value="ECO:0007669"/>
    <property type="project" value="UniProtKB-EC"/>
</dbReference>
<feature type="domain" description="GGDEF" evidence="4">
    <location>
        <begin position="383"/>
        <end position="517"/>
    </location>
</feature>
<feature type="region of interest" description="Disordered" evidence="3">
    <location>
        <begin position="520"/>
        <end position="545"/>
    </location>
</feature>
<keyword evidence="5" id="KW-0548">Nucleotidyltransferase</keyword>
<dbReference type="Gene3D" id="3.30.450.20">
    <property type="entry name" value="PAS domain"/>
    <property type="match status" value="2"/>
</dbReference>
<dbReference type="Gene3D" id="3.30.70.270">
    <property type="match status" value="1"/>
</dbReference>
<feature type="region of interest" description="Disordered" evidence="3">
    <location>
        <begin position="1"/>
        <end position="33"/>
    </location>
</feature>
<keyword evidence="5" id="KW-0808">Transferase</keyword>
<sequence>MPDAMPAVPPQAPSRAETDLAQTSPSNLAHGATGAASDDAMMFDLAPVSLWLEDFSGVKRMFDTWRAQGVTDLRTHFKSDPAHVSACSQRIRVIKVNQRTLNMFNAPSLDTLVANLPRVFRDDMLKTHIEELCQLWDGRTQFTSKTVNYTLDGRRLDVLLNGSVLPGHEDTLARVLISLEDVTELEHARERVTMGEQYARGLFEYSPVSLWVEDFSAIKLLLDDARSRGITDFRTFTDVHPEFVERCMTEIHVLDVNRHTLAMFVAPDKATLLARLPDVFRDDMRHNFREQLIDLWENKLFQQREVINYALDGNEINVHLQFAVLPGHEARWDLVLVALTDITARKKAESYLEFLGKHDVLTKLRNRSFYVDELNRLERKGPYPVTVVVADLNGLKTVNDQLGHAAGDGMLRRAGEVLGKAVVAPQIAARIGGDEFALLLPSTDATGGAAVMESIRQLVELNNSFYPGTPLSFSMGMATCEAGERLEATVQRADLLMYEEKRNHYAGSVNERRVLDALPSGSGSVATSAAPGASGTPGMAGRGDA</sequence>
<dbReference type="InterPro" id="IPR029787">
    <property type="entry name" value="Nucleotide_cyclase"/>
</dbReference>
<dbReference type="PROSITE" id="PS50887">
    <property type="entry name" value="GGDEF"/>
    <property type="match status" value="1"/>
</dbReference>
<evidence type="ECO:0000256" key="2">
    <source>
        <dbReference type="ARBA" id="ARBA00034247"/>
    </source>
</evidence>
<evidence type="ECO:0000259" key="4">
    <source>
        <dbReference type="PROSITE" id="PS50887"/>
    </source>
</evidence>
<name>A0A5E4UPU2_9BURK</name>
<dbReference type="CDD" id="cd01949">
    <property type="entry name" value="GGDEF"/>
    <property type="match status" value="1"/>
</dbReference>
<evidence type="ECO:0000313" key="5">
    <source>
        <dbReference type="EMBL" id="VVE01554.1"/>
    </source>
</evidence>
<dbReference type="SMART" id="SM00267">
    <property type="entry name" value="GGDEF"/>
    <property type="match status" value="1"/>
</dbReference>
<gene>
    <name evidence="5" type="primary">yedQ_2</name>
    <name evidence="5" type="ORF">PMO31116_02135</name>
</gene>
<dbReference type="InterPro" id="IPR043128">
    <property type="entry name" value="Rev_trsase/Diguanyl_cyclase"/>
</dbReference>
<proteinExistence type="predicted"/>
<evidence type="ECO:0000256" key="1">
    <source>
        <dbReference type="ARBA" id="ARBA00012528"/>
    </source>
</evidence>
<dbReference type="Pfam" id="PF00990">
    <property type="entry name" value="GGDEF"/>
    <property type="match status" value="1"/>
</dbReference>
<dbReference type="NCBIfam" id="TIGR00254">
    <property type="entry name" value="GGDEF"/>
    <property type="match status" value="1"/>
</dbReference>